<dbReference type="RefSeq" id="WP_248836057.1">
    <property type="nucleotide sequence ID" value="NZ_JAJEQE010000071.1"/>
</dbReference>
<keyword evidence="2" id="KW-1185">Reference proteome</keyword>
<name>A0ABS8EYP9_9FIRM</name>
<dbReference type="EMBL" id="JAJEQE010000071">
    <property type="protein sequence ID" value="MCC2150332.1"/>
    <property type="molecule type" value="Genomic_DNA"/>
</dbReference>
<accession>A0ABS8EYP9</accession>
<evidence type="ECO:0000313" key="1">
    <source>
        <dbReference type="EMBL" id="MCC2150332.1"/>
    </source>
</evidence>
<dbReference type="Proteomes" id="UP001299235">
    <property type="component" value="Unassembled WGS sequence"/>
</dbReference>
<gene>
    <name evidence="1" type="ORF">LKD42_13960</name>
</gene>
<reference evidence="1 2" key="1">
    <citation type="submission" date="2021-10" db="EMBL/GenBank/DDBJ databases">
        <title>Anaerobic single-cell dispensing facilitates the cultivation of human gut bacteria.</title>
        <authorList>
            <person name="Afrizal A."/>
        </authorList>
    </citation>
    <scope>NUCLEOTIDE SEQUENCE [LARGE SCALE GENOMIC DNA]</scope>
    <source>
        <strain evidence="1 2">CLA-AA-H246</strain>
    </source>
</reference>
<comment type="caution">
    <text evidence="1">The sequence shown here is derived from an EMBL/GenBank/DDBJ whole genome shotgun (WGS) entry which is preliminary data.</text>
</comment>
<sequence length="158" mass="18452">MFCAIFNFQTRSRLNEKFDDEQYEKIRKVHATTLVQTKSDKVYGLLGGGYMSDGSSGEAVRNEAFWNNRLKICEDIIKRNMASISSEIRERRNNEKYDYNIKLLGMPGLPDEIKVIETKTQMGIELLLSKGLLRIYKIEDEMKYIYENKEEDIIKGAY</sequence>
<evidence type="ECO:0000313" key="2">
    <source>
        <dbReference type="Proteomes" id="UP001299235"/>
    </source>
</evidence>
<organism evidence="1 2">
    <name type="scientific">Hominisplanchenecus faecis</name>
    <dbReference type="NCBI Taxonomy" id="2885351"/>
    <lineage>
        <taxon>Bacteria</taxon>
        <taxon>Bacillati</taxon>
        <taxon>Bacillota</taxon>
        <taxon>Clostridia</taxon>
        <taxon>Lachnospirales</taxon>
        <taxon>Lachnospiraceae</taxon>
        <taxon>Hominisplanchenecus</taxon>
    </lineage>
</organism>
<protein>
    <submittedName>
        <fullName evidence="1">Uncharacterized protein</fullName>
    </submittedName>
</protein>
<proteinExistence type="predicted"/>